<dbReference type="PROSITE" id="PS00463">
    <property type="entry name" value="ZN2_CY6_FUNGAL_1"/>
    <property type="match status" value="1"/>
</dbReference>
<dbReference type="GO" id="GO:0003677">
    <property type="term" value="F:DNA binding"/>
    <property type="evidence" value="ECO:0007669"/>
    <property type="project" value="InterPro"/>
</dbReference>
<evidence type="ECO:0000256" key="2">
    <source>
        <dbReference type="ARBA" id="ARBA00023242"/>
    </source>
</evidence>
<name>W3XBL3_PESFW</name>
<protein>
    <recommendedName>
        <fullName evidence="5">Zn(2)-C6 fungal-type domain-containing protein</fullName>
    </recommendedName>
</protein>
<dbReference type="OrthoDB" id="103819at2759"/>
<accession>W3XBL3</accession>
<dbReference type="InterPro" id="IPR001138">
    <property type="entry name" value="Zn2Cys6_DnaBD"/>
</dbReference>
<evidence type="ECO:0000256" key="3">
    <source>
        <dbReference type="SAM" id="MobiDB-lite"/>
    </source>
</evidence>
<dbReference type="InterPro" id="IPR036864">
    <property type="entry name" value="Zn2-C6_fun-type_DNA-bd_sf"/>
</dbReference>
<dbReference type="Pfam" id="PF04082">
    <property type="entry name" value="Fungal_trans"/>
    <property type="match status" value="1"/>
</dbReference>
<organism evidence="6 7">
    <name type="scientific">Pestalotiopsis fici (strain W106-1 / CGMCC3.15140)</name>
    <dbReference type="NCBI Taxonomy" id="1229662"/>
    <lineage>
        <taxon>Eukaryota</taxon>
        <taxon>Fungi</taxon>
        <taxon>Dikarya</taxon>
        <taxon>Ascomycota</taxon>
        <taxon>Pezizomycotina</taxon>
        <taxon>Sordariomycetes</taxon>
        <taxon>Xylariomycetidae</taxon>
        <taxon>Amphisphaeriales</taxon>
        <taxon>Sporocadaceae</taxon>
        <taxon>Pestalotiopsis</taxon>
    </lineage>
</organism>
<keyword evidence="2" id="KW-0539">Nucleus</keyword>
<dbReference type="SUPFAM" id="SSF57701">
    <property type="entry name" value="Zn2/Cys6 DNA-binding domain"/>
    <property type="match status" value="1"/>
</dbReference>
<feature type="domain" description="Zn(2)-C6 fungal-type" evidence="5">
    <location>
        <begin position="31"/>
        <end position="60"/>
    </location>
</feature>
<reference evidence="7" key="1">
    <citation type="journal article" date="2015" name="BMC Genomics">
        <title>Genomic and transcriptomic analysis of the endophytic fungus Pestalotiopsis fici reveals its lifestyle and high potential for synthesis of natural products.</title>
        <authorList>
            <person name="Wang X."/>
            <person name="Zhang X."/>
            <person name="Liu L."/>
            <person name="Xiang M."/>
            <person name="Wang W."/>
            <person name="Sun X."/>
            <person name="Che Y."/>
            <person name="Guo L."/>
            <person name="Liu G."/>
            <person name="Guo L."/>
            <person name="Wang C."/>
            <person name="Yin W.B."/>
            <person name="Stadler M."/>
            <person name="Zhang X."/>
            <person name="Liu X."/>
        </authorList>
    </citation>
    <scope>NUCLEOTIDE SEQUENCE [LARGE SCALE GENOMIC DNA]</scope>
    <source>
        <strain evidence="7">W106-1 / CGMCC3.15140</strain>
    </source>
</reference>
<keyword evidence="4" id="KW-1133">Transmembrane helix</keyword>
<dbReference type="RefSeq" id="XP_007831224.1">
    <property type="nucleotide sequence ID" value="XM_007833033.1"/>
</dbReference>
<dbReference type="PANTHER" id="PTHR46910:SF5">
    <property type="entry name" value="ZN(II)2CYS6 TRANSCRIPTION FACTOR (EUROFUNG)"/>
    <property type="match status" value="1"/>
</dbReference>
<dbReference type="PROSITE" id="PS50048">
    <property type="entry name" value="ZN2_CY6_FUNGAL_2"/>
    <property type="match status" value="1"/>
</dbReference>
<dbReference type="PANTHER" id="PTHR46910">
    <property type="entry name" value="TRANSCRIPTION FACTOR PDR1"/>
    <property type="match status" value="1"/>
</dbReference>
<keyword evidence="4" id="KW-0812">Transmembrane</keyword>
<dbReference type="eggNOG" id="ENOG502RYZ8">
    <property type="taxonomic scope" value="Eukaryota"/>
</dbReference>
<keyword evidence="7" id="KW-1185">Reference proteome</keyword>
<feature type="transmembrane region" description="Helical" evidence="4">
    <location>
        <begin position="547"/>
        <end position="568"/>
    </location>
</feature>
<gene>
    <name evidence="6" type="ORF">PFICI_04452</name>
</gene>
<dbReference type="AlphaFoldDB" id="W3XBL3"/>
<evidence type="ECO:0000256" key="4">
    <source>
        <dbReference type="SAM" id="Phobius"/>
    </source>
</evidence>
<dbReference type="CDD" id="cd12148">
    <property type="entry name" value="fungal_TF_MHR"/>
    <property type="match status" value="1"/>
</dbReference>
<dbReference type="EMBL" id="KI912111">
    <property type="protein sequence ID" value="ETS82576.1"/>
    <property type="molecule type" value="Genomic_DNA"/>
</dbReference>
<dbReference type="GO" id="GO:0006351">
    <property type="term" value="P:DNA-templated transcription"/>
    <property type="evidence" value="ECO:0007669"/>
    <property type="project" value="InterPro"/>
</dbReference>
<dbReference type="SMART" id="SM00906">
    <property type="entry name" value="Fungal_trans"/>
    <property type="match status" value="1"/>
</dbReference>
<feature type="compositionally biased region" description="Polar residues" evidence="3">
    <location>
        <begin position="1"/>
        <end position="24"/>
    </location>
</feature>
<evidence type="ECO:0000256" key="1">
    <source>
        <dbReference type="ARBA" id="ARBA00022723"/>
    </source>
</evidence>
<dbReference type="InParanoid" id="W3XBL3"/>
<keyword evidence="1" id="KW-0479">Metal-binding</keyword>
<dbReference type="GeneID" id="19269465"/>
<evidence type="ECO:0000259" key="5">
    <source>
        <dbReference type="PROSITE" id="PS50048"/>
    </source>
</evidence>
<feature type="compositionally biased region" description="Polar residues" evidence="3">
    <location>
        <begin position="104"/>
        <end position="125"/>
    </location>
</feature>
<dbReference type="OMA" id="CHVIETQ"/>
<dbReference type="KEGG" id="pfy:PFICI_04452"/>
<evidence type="ECO:0000313" key="7">
    <source>
        <dbReference type="Proteomes" id="UP000030651"/>
    </source>
</evidence>
<dbReference type="SMART" id="SM00066">
    <property type="entry name" value="GAL4"/>
    <property type="match status" value="1"/>
</dbReference>
<proteinExistence type="predicted"/>
<feature type="region of interest" description="Disordered" evidence="3">
    <location>
        <begin position="103"/>
        <end position="132"/>
    </location>
</feature>
<dbReference type="Gene3D" id="4.10.240.10">
    <property type="entry name" value="Zn(2)-C6 fungal-type DNA-binding domain"/>
    <property type="match status" value="1"/>
</dbReference>
<feature type="region of interest" description="Disordered" evidence="3">
    <location>
        <begin position="1"/>
        <end position="30"/>
    </location>
</feature>
<keyword evidence="4" id="KW-0472">Membrane</keyword>
<dbReference type="Pfam" id="PF00172">
    <property type="entry name" value="Zn_clus"/>
    <property type="match status" value="1"/>
</dbReference>
<dbReference type="HOGENOM" id="CLU_009377_1_1_1"/>
<dbReference type="GO" id="GO:0008270">
    <property type="term" value="F:zinc ion binding"/>
    <property type="evidence" value="ECO:0007669"/>
    <property type="project" value="InterPro"/>
</dbReference>
<dbReference type="Proteomes" id="UP000030651">
    <property type="component" value="Unassembled WGS sequence"/>
</dbReference>
<evidence type="ECO:0000313" key="6">
    <source>
        <dbReference type="EMBL" id="ETS82576.1"/>
    </source>
</evidence>
<dbReference type="GO" id="GO:0000981">
    <property type="term" value="F:DNA-binding transcription factor activity, RNA polymerase II-specific"/>
    <property type="evidence" value="ECO:0007669"/>
    <property type="project" value="InterPro"/>
</dbReference>
<sequence length="724" mass="81317">MDNGQATARASEVGSDNCNPTGTGQVPDPRSCDACRTRKVRCNREVPCSHCLRLKIECTRIDTKIKEKRTRILLTPQYERKIDQIDSKLNGVVELLKGFDLARRSSSASPQTSDGASIHSMSSAPRSHAADLEPSNAMVVEGDSSMAAHSLFATQFLQKIVGRDCAEMRESLDSLSHVVTGLRQQTVASEMSYPHARPIQRPNPPPCKMPPFEKAAPLIQMAKAQRLIGHGWIYEFLPFQRFSDMCMNVYFCEEYSEADFINVNAGLFSLFSDFVFHGPAEKKEEYLGYARECRDNLETALSNLPLHLPATSNTIIALVFGAFYAIDIAKPSLAWSLSSKSSELCQTLGYHRIESMVNDKKDDIDYKKFLFWSTYFVDKSLSLRLGRASTIPDWDITLPRPSNSELKNDPLSAYFVLWIETARCQGNLYEMLYSPNSIVQPHNVRQYRVDALVSALHELDRATLETNMKWFDLAKQASGETLLVFFKLSDEILRLSLLTMVYRAAPRSLDAPTTFSPSCIEAARATLDKHLSCMSLLQGNENYFPIYVHWTLLFAPFIPFIVIFCQVIETRDQLDLERLHTFIESIKSDHTVSESATKINRLFQALYVIAHRYVDFRPADPKAHQTDDAMMETYLASMGFSTTAPQHDARHQRATEAFEETGNIAGHGSTGGGDMFANNAGGGQRTTNPIMWLGNGAQLEDWFYHNQAMMDILESSNEPGSIDS</sequence>
<dbReference type="InterPro" id="IPR007219">
    <property type="entry name" value="XnlR_reg_dom"/>
</dbReference>
<dbReference type="CDD" id="cd00067">
    <property type="entry name" value="GAL4"/>
    <property type="match status" value="1"/>
</dbReference>
<dbReference type="InterPro" id="IPR050987">
    <property type="entry name" value="AtrR-like"/>
</dbReference>